<accession>A0A1T4V0Y1</accession>
<keyword evidence="5 9" id="KW-1133">Transmembrane helix</keyword>
<evidence type="ECO:0000256" key="1">
    <source>
        <dbReference type="ARBA" id="ARBA00004117"/>
    </source>
</evidence>
<keyword evidence="12" id="KW-1185">Reference proteome</keyword>
<dbReference type="GO" id="GO:0005886">
    <property type="term" value="C:plasma membrane"/>
    <property type="evidence" value="ECO:0007669"/>
    <property type="project" value="UniProtKB-SubCell"/>
</dbReference>
<keyword evidence="11" id="KW-0282">Flagellum</keyword>
<gene>
    <name evidence="11" type="ORF">SAMN02745213_00491</name>
</gene>
<dbReference type="Pfam" id="PF04347">
    <property type="entry name" value="FliO"/>
    <property type="match status" value="1"/>
</dbReference>
<dbReference type="Proteomes" id="UP000242432">
    <property type="component" value="Unassembled WGS sequence"/>
</dbReference>
<dbReference type="GO" id="GO:0044781">
    <property type="term" value="P:bacterial-type flagellum organization"/>
    <property type="evidence" value="ECO:0007669"/>
    <property type="project" value="InterPro"/>
</dbReference>
<dbReference type="STRING" id="83771.SAMN02910357_01084"/>
<evidence type="ECO:0000313" key="12">
    <source>
        <dbReference type="Proteomes" id="UP000242432"/>
    </source>
</evidence>
<feature type="transmembrane region" description="Helical" evidence="9">
    <location>
        <begin position="35"/>
        <end position="55"/>
    </location>
</feature>
<sequence>MIRRIVCAFSFFAVTDVLAAEDKAGGPVLDTASIFSWVLSTFVILSLIVALAYLLKKTRFVKVNKGTLGIENQLYVGPKQRVVIVKAGSKRVLLGVTQNQITYLTDVDDVKLEFERIMSGADEQTQKSVKENDSTKGE</sequence>
<protein>
    <submittedName>
        <fullName evidence="11">Flagellar biosynthesis protein, FliO</fullName>
    </submittedName>
</protein>
<comment type="subcellular location">
    <subcellularLocation>
        <location evidence="1">Bacterial flagellum basal body</location>
    </subcellularLocation>
    <subcellularLocation>
        <location evidence="2">Cell membrane</location>
    </subcellularLocation>
</comment>
<organism evidence="11 12">
    <name type="scientific">Succinivibrio dextrinosolvens DSM 3072</name>
    <dbReference type="NCBI Taxonomy" id="1123324"/>
    <lineage>
        <taxon>Bacteria</taxon>
        <taxon>Pseudomonadati</taxon>
        <taxon>Pseudomonadota</taxon>
        <taxon>Gammaproteobacteria</taxon>
        <taxon>Aeromonadales</taxon>
        <taxon>Succinivibrionaceae</taxon>
        <taxon>Succinivibrio</taxon>
    </lineage>
</organism>
<feature type="signal peptide" evidence="10">
    <location>
        <begin position="1"/>
        <end position="19"/>
    </location>
</feature>
<keyword evidence="6 9" id="KW-0472">Membrane</keyword>
<dbReference type="PANTHER" id="PTHR38766">
    <property type="entry name" value="FLAGELLAR PROTEIN FLIO"/>
    <property type="match status" value="1"/>
</dbReference>
<evidence type="ECO:0000256" key="5">
    <source>
        <dbReference type="ARBA" id="ARBA00022989"/>
    </source>
</evidence>
<evidence type="ECO:0000256" key="3">
    <source>
        <dbReference type="ARBA" id="ARBA00022475"/>
    </source>
</evidence>
<evidence type="ECO:0000313" key="11">
    <source>
        <dbReference type="EMBL" id="SKA58603.1"/>
    </source>
</evidence>
<proteinExistence type="inferred from homology"/>
<keyword evidence="7" id="KW-0975">Bacterial flagellum</keyword>
<name>A0A1T4V0Y1_9GAMM</name>
<dbReference type="GO" id="GO:0009425">
    <property type="term" value="C:bacterial-type flagellum basal body"/>
    <property type="evidence" value="ECO:0007669"/>
    <property type="project" value="UniProtKB-SubCell"/>
</dbReference>
<comment type="similarity">
    <text evidence="8">Belongs to the FliO/MopB family.</text>
</comment>
<evidence type="ECO:0000256" key="6">
    <source>
        <dbReference type="ARBA" id="ARBA00023136"/>
    </source>
</evidence>
<evidence type="ECO:0000256" key="8">
    <source>
        <dbReference type="ARBA" id="ARBA00037937"/>
    </source>
</evidence>
<keyword evidence="4 9" id="KW-0812">Transmembrane</keyword>
<dbReference type="EMBL" id="FUXX01000005">
    <property type="protein sequence ID" value="SKA58603.1"/>
    <property type="molecule type" value="Genomic_DNA"/>
</dbReference>
<keyword evidence="3" id="KW-1003">Cell membrane</keyword>
<dbReference type="InterPro" id="IPR022781">
    <property type="entry name" value="Flagellar_biosynth_FliO"/>
</dbReference>
<evidence type="ECO:0000256" key="7">
    <source>
        <dbReference type="ARBA" id="ARBA00023143"/>
    </source>
</evidence>
<dbReference type="RefSeq" id="WP_159443002.1">
    <property type="nucleotide sequence ID" value="NZ_FUXX01000005.1"/>
</dbReference>
<evidence type="ECO:0000256" key="2">
    <source>
        <dbReference type="ARBA" id="ARBA00004236"/>
    </source>
</evidence>
<dbReference type="PANTHER" id="PTHR38766:SF1">
    <property type="entry name" value="FLAGELLAR PROTEIN FLIO"/>
    <property type="match status" value="1"/>
</dbReference>
<evidence type="ECO:0000256" key="4">
    <source>
        <dbReference type="ARBA" id="ARBA00022692"/>
    </source>
</evidence>
<keyword evidence="11" id="KW-0969">Cilium</keyword>
<evidence type="ECO:0000256" key="9">
    <source>
        <dbReference type="SAM" id="Phobius"/>
    </source>
</evidence>
<keyword evidence="10" id="KW-0732">Signal</keyword>
<evidence type="ECO:0000256" key="10">
    <source>
        <dbReference type="SAM" id="SignalP"/>
    </source>
</evidence>
<keyword evidence="11" id="KW-0966">Cell projection</keyword>
<dbReference type="InterPro" id="IPR052205">
    <property type="entry name" value="FliO/MopB"/>
</dbReference>
<dbReference type="AlphaFoldDB" id="A0A1T4V0Y1"/>
<feature type="chain" id="PRO_5013341113" evidence="10">
    <location>
        <begin position="20"/>
        <end position="138"/>
    </location>
</feature>
<reference evidence="12" key="1">
    <citation type="submission" date="2017-02" db="EMBL/GenBank/DDBJ databases">
        <authorList>
            <person name="Varghese N."/>
            <person name="Submissions S."/>
        </authorList>
    </citation>
    <scope>NUCLEOTIDE SEQUENCE [LARGE SCALE GENOMIC DNA]</scope>
    <source>
        <strain evidence="12">DSM 3072</strain>
    </source>
</reference>